<dbReference type="Proteomes" id="UP000266841">
    <property type="component" value="Unassembled WGS sequence"/>
</dbReference>
<keyword evidence="3" id="KW-1185">Reference proteome</keyword>
<accession>K0SC02</accession>
<organism evidence="2 3">
    <name type="scientific">Thalassiosira oceanica</name>
    <name type="common">Marine diatom</name>
    <dbReference type="NCBI Taxonomy" id="159749"/>
    <lineage>
        <taxon>Eukaryota</taxon>
        <taxon>Sar</taxon>
        <taxon>Stramenopiles</taxon>
        <taxon>Ochrophyta</taxon>
        <taxon>Bacillariophyta</taxon>
        <taxon>Coscinodiscophyceae</taxon>
        <taxon>Thalassiosirophycidae</taxon>
        <taxon>Thalassiosirales</taxon>
        <taxon>Thalassiosiraceae</taxon>
        <taxon>Thalassiosira</taxon>
    </lineage>
</organism>
<dbReference type="OrthoDB" id="546632at2759"/>
<dbReference type="InterPro" id="IPR041664">
    <property type="entry name" value="AAA_16"/>
</dbReference>
<evidence type="ECO:0000313" key="3">
    <source>
        <dbReference type="Proteomes" id="UP000266841"/>
    </source>
</evidence>
<dbReference type="AlphaFoldDB" id="K0SC02"/>
<evidence type="ECO:0000313" key="2">
    <source>
        <dbReference type="EMBL" id="EJK56192.1"/>
    </source>
</evidence>
<reference evidence="2 3" key="1">
    <citation type="journal article" date="2012" name="Genome Biol.">
        <title>Genome and low-iron response of an oceanic diatom adapted to chronic iron limitation.</title>
        <authorList>
            <person name="Lommer M."/>
            <person name="Specht M."/>
            <person name="Roy A.S."/>
            <person name="Kraemer L."/>
            <person name="Andreson R."/>
            <person name="Gutowska M.A."/>
            <person name="Wolf J."/>
            <person name="Bergner S.V."/>
            <person name="Schilhabel M.B."/>
            <person name="Klostermeier U.C."/>
            <person name="Beiko R.G."/>
            <person name="Rosenstiel P."/>
            <person name="Hippler M."/>
            <person name="Laroche J."/>
        </authorList>
    </citation>
    <scope>NUCLEOTIDE SEQUENCE [LARGE SCALE GENOMIC DNA]</scope>
    <source>
        <strain evidence="2 3">CCMP1005</strain>
    </source>
</reference>
<name>K0SC02_THAOC</name>
<gene>
    <name evidence="2" type="ORF">THAOC_23967</name>
</gene>
<evidence type="ECO:0000259" key="1">
    <source>
        <dbReference type="Pfam" id="PF13191"/>
    </source>
</evidence>
<dbReference type="PANTHER" id="PTHR43642">
    <property type="entry name" value="HYBRID SIGNAL TRANSDUCTION HISTIDINE KINASE G"/>
    <property type="match status" value="1"/>
</dbReference>
<dbReference type="eggNOG" id="ENOG502SDA5">
    <property type="taxonomic scope" value="Eukaryota"/>
</dbReference>
<comment type="caution">
    <text evidence="2">The sequence shown here is derived from an EMBL/GenBank/DDBJ whole genome shotgun (WGS) entry which is preliminary data.</text>
</comment>
<proteinExistence type="predicted"/>
<dbReference type="EMBL" id="AGNL01032170">
    <property type="protein sequence ID" value="EJK56192.1"/>
    <property type="molecule type" value="Genomic_DNA"/>
</dbReference>
<feature type="domain" description="Orc1-like AAA ATPase" evidence="1">
    <location>
        <begin position="314"/>
        <end position="490"/>
    </location>
</feature>
<dbReference type="Pfam" id="PF13191">
    <property type="entry name" value="AAA_16"/>
    <property type="match status" value="1"/>
</dbReference>
<sequence>MMLDDGRGVFAISLSDLAGSGLLTASHLVLADDDAGSAPQSHSSADERLRFQLNAAKLCLVLSRATAGLICEAEREANRADNAASILGARNITVHFSGDGYSDVFSNVPAAYGLHEARIAPDPGGSTNVAEGQMQTPHQKLGMIIRSVYPGGCEEFQSVSTPRLVSQSSPEVSGVSGRRLSVSSISLDGSSSRVSKSNRSLGNDESALFEQFRETGHFTTSMARLIADLLDGRCSSIEEVLRELKDMVSTPELYLFDPGVEFCSNLCFGKRHYGQAKETRRVLEVASRTTMPQLARVDADTGSIWSGASSDSNAGKVDAIFIRGMAGSGKSSLVSYAGRFLSSLDSSWVYVSAKFKRGADNEYHESQKIACGLFDELIKKIASMDRDCENGILKDIEYSRQVASAILTTFDGVALAILCEILPGLKELIPHIDASGRTDALPADENMSSLRLIFLLSRLTVAVLSVGRNIFLVLDDIQWCDNSTLEVMSEVFISVGQQMEGGQKLIYAGVYRDDEVGLDHPVSVQIDTFNQSQSVYVADQIEITYLARDEVADMLMAEMRLPHRKICKLADVVYRRTLGHAMFVVQLLNALVSSGIISYSPLKHCYSWDADKLAKVKTFDSVASLIASNVSNLDEQSQKALRVLSCLLGQADLSLLRLLESNEKIAPVSGFDVYLKDLIDRGIIEISEEFVSFTHDLILQQVYDNIPHDERLQMHFDIGTYLGNVLKLDDHESTLESIMRDLDLESNTTSNDTDHFGADLTQQLCSIIFVAVDQVNLAGSRFVKDNSDLLMFAEWNKVAADEAAKHSCFQIAANLYKCGIDFLHVDQDAWKAGNVELYQGLHEGAAKSLFTLGKYSQSIDCANAVIRNMEFEQSVRAYPFLMRSLNSMSRFSDTIATGIAVFRTIGIDVPKAPTPETLYAKMKQTMPYGNFLLTISEDFAGAKKVAAQIQHEIYEDGMKVGDFDSATFAECLYYRFAFFAGCEKLQVLTKGCMRNCRDEFTKYNVEVLRFAVIDILLFDTLTGRNSNPLATSNRPEFKSESSLLAYWKSKKLQQSLVIIHINHFMRSFWRGEYKEAKTHYELAEELPSFRIPKVQLLHSVFYHGIVLFQLHRDGEGGEYFEKGKAVMELMRRWEPNCKHTFESKLVLLEAECKSENLLTVTEINLTHSCQDYASNCNIVASKESYELSAKIALENGLVHERGLAFELYGKFLKSIVEIDDALKYLGMACDCYTVWGAHAKVSWLVKEHNLVLNTKNRKTEDAIGTKHLRSREE</sequence>
<protein>
    <recommendedName>
        <fullName evidence="1">Orc1-like AAA ATPase domain-containing protein</fullName>
    </recommendedName>
</protein>
<dbReference type="PANTHER" id="PTHR43642:SF1">
    <property type="entry name" value="HYBRID SIGNAL TRANSDUCTION HISTIDINE KINASE G"/>
    <property type="match status" value="1"/>
</dbReference>
<dbReference type="InterPro" id="IPR053159">
    <property type="entry name" value="Hybrid_Histidine_Kinase"/>
</dbReference>